<comment type="caution">
    <text evidence="2">The sequence shown here is derived from an EMBL/GenBank/DDBJ whole genome shotgun (WGS) entry which is preliminary data.</text>
</comment>
<dbReference type="AlphaFoldDB" id="A0A8H3ID74"/>
<sequence length="431" mass="47480">MTDISSWRQTLEPSGRPLDPEGIATIIFGHTIRIFAELTNDEEHISLEPAILEALNEQKDRYKLWGSNFNAQSGGLDKFLDGAGRMREALLPILCRIAEATVAIARQSNLPEALEAVFQQIEEIKKQAGDIGTGKPASFEDDDDDERMGRLEDLAQTLTIDDFSSSESEDSSNEDVSAVAEALKDIEFLNDLLYNLGPALYDNAERMASKQRDSSIDVNKGQVTMQVWYTNSILSAYPSIEIVLARRLGEAMESRVHRLEEARTQAHKQSSESDSESTSDDSDDVGEIPTTSSQVVMSQASSEYTAPSTEVSSMFDSQPTKVVKKKNYASKSVASATSFAPSLIDESISSQKRGIPKIPNDNGMLKAFDCTLCGSRLTSVFNTISWVFVNILMNPRQISDAKQETCISRSTAICLYIRVLRIGIKNVHVPA</sequence>
<dbReference type="PANTHER" id="PTHR35391:SF5">
    <property type="entry name" value="DUF6590 DOMAIN-CONTAINING PROTEIN"/>
    <property type="match status" value="1"/>
</dbReference>
<evidence type="ECO:0000256" key="1">
    <source>
        <dbReference type="SAM" id="MobiDB-lite"/>
    </source>
</evidence>
<dbReference type="EMBL" id="CAJPDS010000010">
    <property type="protein sequence ID" value="CAF9911705.1"/>
    <property type="molecule type" value="Genomic_DNA"/>
</dbReference>
<name>A0A8H3ID74_9LECA</name>
<keyword evidence="3" id="KW-1185">Reference proteome</keyword>
<accession>A0A8H3ID74</accession>
<reference evidence="2" key="1">
    <citation type="submission" date="2021-03" db="EMBL/GenBank/DDBJ databases">
        <authorList>
            <person name="Tagirdzhanova G."/>
        </authorList>
    </citation>
    <scope>NUCLEOTIDE SEQUENCE</scope>
</reference>
<gene>
    <name evidence="2" type="ORF">HETSPECPRED_000422</name>
</gene>
<dbReference type="Proteomes" id="UP000664521">
    <property type="component" value="Unassembled WGS sequence"/>
</dbReference>
<feature type="compositionally biased region" description="Polar residues" evidence="1">
    <location>
        <begin position="289"/>
        <end position="303"/>
    </location>
</feature>
<proteinExistence type="predicted"/>
<dbReference type="PANTHER" id="PTHR35391">
    <property type="entry name" value="C2H2-TYPE DOMAIN-CONTAINING PROTEIN-RELATED"/>
    <property type="match status" value="1"/>
</dbReference>
<feature type="region of interest" description="Disordered" evidence="1">
    <location>
        <begin position="259"/>
        <end position="303"/>
    </location>
</feature>
<evidence type="ECO:0000313" key="3">
    <source>
        <dbReference type="Proteomes" id="UP000664521"/>
    </source>
</evidence>
<evidence type="ECO:0000313" key="2">
    <source>
        <dbReference type="EMBL" id="CAF9911705.1"/>
    </source>
</evidence>
<feature type="compositionally biased region" description="Acidic residues" evidence="1">
    <location>
        <begin position="273"/>
        <end position="286"/>
    </location>
</feature>
<protein>
    <submittedName>
        <fullName evidence="2">Uncharacterized protein</fullName>
    </submittedName>
</protein>
<organism evidence="2 3">
    <name type="scientific">Heterodermia speciosa</name>
    <dbReference type="NCBI Taxonomy" id="116794"/>
    <lineage>
        <taxon>Eukaryota</taxon>
        <taxon>Fungi</taxon>
        <taxon>Dikarya</taxon>
        <taxon>Ascomycota</taxon>
        <taxon>Pezizomycotina</taxon>
        <taxon>Lecanoromycetes</taxon>
        <taxon>OSLEUM clade</taxon>
        <taxon>Lecanoromycetidae</taxon>
        <taxon>Caliciales</taxon>
        <taxon>Physciaceae</taxon>
        <taxon>Heterodermia</taxon>
    </lineage>
</organism>